<dbReference type="GO" id="GO:0006260">
    <property type="term" value="P:DNA replication"/>
    <property type="evidence" value="ECO:0007669"/>
    <property type="project" value="InterPro"/>
</dbReference>
<dbReference type="Gene3D" id="3.40.50.300">
    <property type="entry name" value="P-loop containing nucleotide triphosphate hydrolases"/>
    <property type="match status" value="1"/>
</dbReference>
<dbReference type="OrthoDB" id="5428564at2"/>
<dbReference type="PROSITE" id="PS51199">
    <property type="entry name" value="SF4_HELICASE"/>
    <property type="match status" value="1"/>
</dbReference>
<dbReference type="RefSeq" id="WP_104936230.1">
    <property type="nucleotide sequence ID" value="NZ_CP021255.1"/>
</dbReference>
<proteinExistence type="predicted"/>
<dbReference type="SUPFAM" id="SSF52540">
    <property type="entry name" value="P-loop containing nucleoside triphosphate hydrolases"/>
    <property type="match status" value="1"/>
</dbReference>
<keyword evidence="2" id="KW-0378">Hydrolase</keyword>
<dbReference type="PANTHER" id="PTHR30153:SF2">
    <property type="entry name" value="REPLICATIVE DNA HELICASE"/>
    <property type="match status" value="1"/>
</dbReference>
<name>A0A2L1GMM9_9BACT</name>
<evidence type="ECO:0000313" key="2">
    <source>
        <dbReference type="EMBL" id="AVD70950.1"/>
    </source>
</evidence>
<feature type="domain" description="SF4 helicase" evidence="1">
    <location>
        <begin position="328"/>
        <end position="594"/>
    </location>
</feature>
<dbReference type="GO" id="GO:0003678">
    <property type="term" value="F:DNA helicase activity"/>
    <property type="evidence" value="ECO:0007669"/>
    <property type="project" value="InterPro"/>
</dbReference>
<evidence type="ECO:0000313" key="3">
    <source>
        <dbReference type="Proteomes" id="UP000239867"/>
    </source>
</evidence>
<dbReference type="PANTHER" id="PTHR30153">
    <property type="entry name" value="REPLICATIVE DNA HELICASE DNAB"/>
    <property type="match status" value="1"/>
</dbReference>
<dbReference type="InterPro" id="IPR007694">
    <property type="entry name" value="DNA_helicase_DnaB-like_C"/>
</dbReference>
<dbReference type="AlphaFoldDB" id="A0A2L1GMM9"/>
<dbReference type="KEGG" id="deo:CAY53_05190"/>
<protein>
    <submittedName>
        <fullName evidence="2">DNA helicase</fullName>
    </submittedName>
</protein>
<keyword evidence="2" id="KW-0547">Nucleotide-binding</keyword>
<accession>A0A2L1GMM9</accession>
<keyword evidence="2" id="KW-0347">Helicase</keyword>
<gene>
    <name evidence="2" type="ORF">CAY53_05190</name>
</gene>
<dbReference type="InterPro" id="IPR027417">
    <property type="entry name" value="P-loop_NTPase"/>
</dbReference>
<dbReference type="GO" id="GO:0005524">
    <property type="term" value="F:ATP binding"/>
    <property type="evidence" value="ECO:0007669"/>
    <property type="project" value="InterPro"/>
</dbReference>
<keyword evidence="3" id="KW-1185">Reference proteome</keyword>
<dbReference type="GO" id="GO:0005829">
    <property type="term" value="C:cytosol"/>
    <property type="evidence" value="ECO:0007669"/>
    <property type="project" value="TreeGrafter"/>
</dbReference>
<dbReference type="EMBL" id="CP021255">
    <property type="protein sequence ID" value="AVD70950.1"/>
    <property type="molecule type" value="Genomic_DNA"/>
</dbReference>
<organism evidence="2 3">
    <name type="scientific">Desulfobulbus oralis</name>
    <dbReference type="NCBI Taxonomy" id="1986146"/>
    <lineage>
        <taxon>Bacteria</taxon>
        <taxon>Pseudomonadati</taxon>
        <taxon>Thermodesulfobacteriota</taxon>
        <taxon>Desulfobulbia</taxon>
        <taxon>Desulfobulbales</taxon>
        <taxon>Desulfobulbaceae</taxon>
        <taxon>Desulfobulbus</taxon>
    </lineage>
</organism>
<sequence>MSTSEAIGRFYQAHLPGAALHNKILRAPCPFCATQAGNREAGELVVLLNQDSFFYGHFRCSRRCVPGGFPLHFARLLGLPLTGVPGFEPDREYPGRDRQYPAANLNQEVANFCDKLTEELEADFRREAISPEVLHEMRIGSNGRYLVYPYFQANGSCYAARCVHPEREDDSFWYGDEHFYGPEFQLFNAEEIDRCENGCLFVVEGERNLLVLRQLGFPGIAVPGAAVLDELDPARLQWVNTIFLLMRNNVESEAMARSFATRCGFKVRILRWPEGAARDLDLCQMAAENPAAVGKRVALMIRSARAFSPFPSPELEFHRFQEQLVREGGESYRKLHTGFARLDAAIGGVHGINILGGTPKAGKSTFFIQVASDMALRHIPVIYYDFENGRQKIYLRILARLARLRTDQIRLGDMDDAGRSRYDQAVQRLEACLRWLRVVNDRKLSPEIMRRHIDFIRNETRADYTVVVVDSLHKLPFKDISQKRSGIDGWLRQLEAIRDELGAGFLVISELERKDGQFEQHPQLGSFKGSGDIGYSADNAMVLSTRWDPFADEEPDSRVNELWLVASREHPPGRVAEYRLDYPFWGFIEQEHGK</sequence>
<dbReference type="Proteomes" id="UP000239867">
    <property type="component" value="Chromosome"/>
</dbReference>
<keyword evidence="2" id="KW-0067">ATP-binding</keyword>
<dbReference type="InterPro" id="IPR034154">
    <property type="entry name" value="TOPRIM_DnaG/twinkle"/>
</dbReference>
<reference evidence="2 3" key="1">
    <citation type="journal article" date="2018" name="MBio">
        <title>Insights into the evolution of host association through the isolation and characterization of a novel human periodontal pathobiont, Desulfobulbus oralis.</title>
        <authorList>
            <person name="Cross K.L."/>
            <person name="Chirania P."/>
            <person name="Xiong W."/>
            <person name="Beall C.J."/>
            <person name="Elkins J.G."/>
            <person name="Giannone R.J."/>
            <person name="Griffen A.L."/>
            <person name="Guss A.M."/>
            <person name="Hettich R.L."/>
            <person name="Joshi S.S."/>
            <person name="Mokrzan E.M."/>
            <person name="Martin R.K."/>
            <person name="Zhulin I.B."/>
            <person name="Leys E.J."/>
            <person name="Podar M."/>
        </authorList>
    </citation>
    <scope>NUCLEOTIDE SEQUENCE [LARGE SCALE GENOMIC DNA]</scope>
    <source>
        <strain evidence="2 3">ORNL</strain>
    </source>
</reference>
<dbReference type="CDD" id="cd01029">
    <property type="entry name" value="TOPRIM_primases"/>
    <property type="match status" value="1"/>
</dbReference>
<evidence type="ECO:0000259" key="1">
    <source>
        <dbReference type="PROSITE" id="PS51199"/>
    </source>
</evidence>
<dbReference type="Pfam" id="PF03796">
    <property type="entry name" value="DnaB_C"/>
    <property type="match status" value="1"/>
</dbReference>